<dbReference type="EMBL" id="SOCP01000001">
    <property type="protein sequence ID" value="TDV57732.1"/>
    <property type="molecule type" value="Genomic_DNA"/>
</dbReference>
<comment type="caution">
    <text evidence="1">The sequence shown here is derived from an EMBL/GenBank/DDBJ whole genome shotgun (WGS) entry which is preliminary data.</text>
</comment>
<organism evidence="1 2">
    <name type="scientific">Actinophytocola oryzae</name>
    <dbReference type="NCBI Taxonomy" id="502181"/>
    <lineage>
        <taxon>Bacteria</taxon>
        <taxon>Bacillati</taxon>
        <taxon>Actinomycetota</taxon>
        <taxon>Actinomycetes</taxon>
        <taxon>Pseudonocardiales</taxon>
        <taxon>Pseudonocardiaceae</taxon>
    </lineage>
</organism>
<dbReference type="AlphaFoldDB" id="A0A4R7W590"/>
<dbReference type="OrthoDB" id="5240640at2"/>
<accession>A0A4R7W590</accession>
<reference evidence="1 2" key="1">
    <citation type="submission" date="2019-03" db="EMBL/GenBank/DDBJ databases">
        <title>Genomic Encyclopedia of Archaeal and Bacterial Type Strains, Phase II (KMG-II): from individual species to whole genera.</title>
        <authorList>
            <person name="Goeker M."/>
        </authorList>
    </citation>
    <scope>NUCLEOTIDE SEQUENCE [LARGE SCALE GENOMIC DNA]</scope>
    <source>
        <strain evidence="1 2">DSM 45499</strain>
    </source>
</reference>
<evidence type="ECO:0000313" key="1">
    <source>
        <dbReference type="EMBL" id="TDV57732.1"/>
    </source>
</evidence>
<sequence>MAFREKMWELPDDPEEWLRFTEREEIGDGLPVIPPTRARLAEFLRSTDRDPDEVIGAITPSWGQATVRALAINAIMAGARPESLAVVIAAVQALVEPVFNLTAVQVTTNPVTPAVIVSGPAAARAGLTSGRGYLGPGHRGNITTGRALRLALINIGGALPGAVDRATHGQQAKFGMVLAENEADSPWETLAASRGVDAASALTVTGVASLLNHYDSVSTSGDEVLTNLAGSLTVSGTNTFQNGGHVTVLLGPEHAGLIAKEGLSRADVQRELYERSWAPETAFTPRLLEVVRRRRGRFPEVFRDGMVRGLDTPEALNVVVAGGEGKHSVVCFSSSSAKTVTREIDPRDLR</sequence>
<proteinExistence type="predicted"/>
<dbReference type="RefSeq" id="WP_133900962.1">
    <property type="nucleotide sequence ID" value="NZ_SOCP01000001.1"/>
</dbReference>
<keyword evidence="2" id="KW-1185">Reference proteome</keyword>
<dbReference type="Proteomes" id="UP000294927">
    <property type="component" value="Unassembled WGS sequence"/>
</dbReference>
<gene>
    <name evidence="1" type="ORF">CLV71_101605</name>
</gene>
<protein>
    <submittedName>
        <fullName evidence="1">Uncharacterized protein</fullName>
    </submittedName>
</protein>
<evidence type="ECO:0000313" key="2">
    <source>
        <dbReference type="Proteomes" id="UP000294927"/>
    </source>
</evidence>
<name>A0A4R7W590_9PSEU</name>